<name>A0A1V0GQG9_9RHOB</name>
<dbReference type="SUPFAM" id="SSF158682">
    <property type="entry name" value="TerB-like"/>
    <property type="match status" value="1"/>
</dbReference>
<reference evidence="2" key="1">
    <citation type="submission" date="2017-12" db="EMBL/GenBank/DDBJ databases">
        <title>FDA dAtabase for Regulatory Grade micrObial Sequences (FDA-ARGOS): Supporting development and validation of Infectious Disease Dx tests.</title>
        <authorList>
            <person name="Campos J."/>
            <person name="Goldberg B."/>
            <person name="Tallon L."/>
            <person name="Sadzewicz L."/>
            <person name="Sengamalay N."/>
            <person name="Ott S."/>
            <person name="Godinez A."/>
            <person name="Nagaraj S."/>
            <person name="Vyas G."/>
            <person name="Aluvathingal J."/>
            <person name="Nadendla S."/>
            <person name="Geyer C."/>
            <person name="Nandy P."/>
            <person name="Hobson J."/>
            <person name="Sichtig H."/>
        </authorList>
    </citation>
    <scope>NUCLEOTIDE SEQUENCE</scope>
    <source>
        <strain evidence="2">FDAARGOS_252</strain>
    </source>
</reference>
<dbReference type="KEGG" id="pye:A6J80_06630"/>
<gene>
    <name evidence="2" type="ORF">A6J80_06630</name>
</gene>
<proteinExistence type="predicted"/>
<dbReference type="Proteomes" id="UP000191257">
    <property type="component" value="Chromosome"/>
</dbReference>
<dbReference type="InterPro" id="IPR007486">
    <property type="entry name" value="YebE"/>
</dbReference>
<feature type="region of interest" description="Disordered" evidence="1">
    <location>
        <begin position="27"/>
        <end position="130"/>
    </location>
</feature>
<dbReference type="Gene3D" id="1.10.3680.10">
    <property type="entry name" value="TerB-like"/>
    <property type="match status" value="1"/>
</dbReference>
<keyword evidence="3" id="KW-1185">Reference proteome</keyword>
<dbReference type="AlphaFoldDB" id="A0A1V0GQG9"/>
<evidence type="ECO:0000313" key="2">
    <source>
        <dbReference type="EMBL" id="ARC36095.1"/>
    </source>
</evidence>
<evidence type="ECO:0000256" key="1">
    <source>
        <dbReference type="SAM" id="MobiDB-lite"/>
    </source>
</evidence>
<accession>A0A1V0GQG9</accession>
<dbReference type="RefSeq" id="WP_080620909.1">
    <property type="nucleotide sequence ID" value="NZ_CAWMZI010000001.1"/>
</dbReference>
<organism evidence="2 3">
    <name type="scientific">Paracoccus yeei</name>
    <dbReference type="NCBI Taxonomy" id="147645"/>
    <lineage>
        <taxon>Bacteria</taxon>
        <taxon>Pseudomonadati</taxon>
        <taxon>Pseudomonadota</taxon>
        <taxon>Alphaproteobacteria</taxon>
        <taxon>Rhodobacterales</taxon>
        <taxon>Paracoccaceae</taxon>
        <taxon>Paracoccus</taxon>
    </lineage>
</organism>
<sequence length="338" mass="33002">MSLMKSLARVAAGVMLAKGIGTMMKNAQGGHSGQAGGTGSSTGRPSGGLLDQLTRNNTGQAGGRAPGSGGLGDLLGQVLGGRTGGTGGAGSGSPYGGSHSPRTASGGLGGILDQLTGGRSGASTASSSGSGGALGGILGGAAAGGLGGILGDLLGNRGGAAQAGTPQPGTTVTGATGSTATGSVGGLAHKGAQPQNDASFGDLFNEALATGDEPSTAPTPEQNALAGLMLKAMIQAAKSDGQIDEAEKAKLMDQFGELDEDERAFIREQMAAPVDAQALAREVPEGAGAQVYLMSLMAIDFDNRKEAEYLHTLATSLGLDKQTVNGIHEQVGAINLYA</sequence>
<dbReference type="CDD" id="cd07178">
    <property type="entry name" value="terB_like_YebE"/>
    <property type="match status" value="1"/>
</dbReference>
<dbReference type="Pfam" id="PF04391">
    <property type="entry name" value="DUF533"/>
    <property type="match status" value="1"/>
</dbReference>
<dbReference type="InterPro" id="IPR029024">
    <property type="entry name" value="TerB-like"/>
</dbReference>
<feature type="compositionally biased region" description="Gly residues" evidence="1">
    <location>
        <begin position="60"/>
        <end position="95"/>
    </location>
</feature>
<feature type="compositionally biased region" description="Gly residues" evidence="1">
    <location>
        <begin position="30"/>
        <end position="40"/>
    </location>
</feature>
<dbReference type="eggNOG" id="COG2979">
    <property type="taxonomic scope" value="Bacteria"/>
</dbReference>
<dbReference type="STRING" id="147645.A6J80_06630"/>
<evidence type="ECO:0000313" key="3">
    <source>
        <dbReference type="Proteomes" id="UP000191257"/>
    </source>
</evidence>
<dbReference type="EMBL" id="CP020442">
    <property type="protein sequence ID" value="ARC36095.1"/>
    <property type="molecule type" value="Genomic_DNA"/>
</dbReference>
<protein>
    <submittedName>
        <fullName evidence="2">DUF533 domain-containing protein</fullName>
    </submittedName>
</protein>